<protein>
    <submittedName>
        <fullName evidence="3">PROTEIN PHOSPHATASE 2C</fullName>
    </submittedName>
</protein>
<evidence type="ECO:0000313" key="4">
    <source>
        <dbReference type="Proteomes" id="UP001151752"/>
    </source>
</evidence>
<dbReference type="Gene3D" id="3.60.40.10">
    <property type="entry name" value="PPM-type phosphatase domain"/>
    <property type="match status" value="1"/>
</dbReference>
<gene>
    <name evidence="3" type="ORF">OIU74_005271</name>
</gene>
<dbReference type="Pfam" id="PF00481">
    <property type="entry name" value="PP2C"/>
    <property type="match status" value="1"/>
</dbReference>
<dbReference type="EMBL" id="JAPFFM010000011">
    <property type="protein sequence ID" value="KAJ6733471.1"/>
    <property type="molecule type" value="Genomic_DNA"/>
</dbReference>
<name>A0A9Q0UNI6_9ROSI</name>
<accession>A0A9Q0UNI6</accession>
<dbReference type="AlphaFoldDB" id="A0A9Q0UNI6"/>
<reference evidence="3" key="2">
    <citation type="journal article" date="2023" name="Int. J. Mol. Sci.">
        <title>De Novo Assembly and Annotation of 11 Diverse Shrub Willow (Salix) Genomes Reveals Novel Gene Organization in Sex-Linked Regions.</title>
        <authorList>
            <person name="Hyden B."/>
            <person name="Feng K."/>
            <person name="Yates T.B."/>
            <person name="Jawdy S."/>
            <person name="Cereghino C."/>
            <person name="Smart L.B."/>
            <person name="Muchero W."/>
        </authorList>
    </citation>
    <scope>NUCLEOTIDE SEQUENCE</scope>
    <source>
        <tissue evidence="3">Shoot tip</tissue>
    </source>
</reference>
<dbReference type="InterPro" id="IPR036457">
    <property type="entry name" value="PPM-type-like_dom_sf"/>
</dbReference>
<feature type="chain" id="PRO_5040230627" evidence="1">
    <location>
        <begin position="25"/>
        <end position="86"/>
    </location>
</feature>
<evidence type="ECO:0000259" key="2">
    <source>
        <dbReference type="Pfam" id="PF00481"/>
    </source>
</evidence>
<comment type="caution">
    <text evidence="3">The sequence shown here is derived from an EMBL/GenBank/DDBJ whole genome shotgun (WGS) entry which is preliminary data.</text>
</comment>
<evidence type="ECO:0000256" key="1">
    <source>
        <dbReference type="SAM" id="SignalP"/>
    </source>
</evidence>
<dbReference type="InterPro" id="IPR001932">
    <property type="entry name" value="PPM-type_phosphatase-like_dom"/>
</dbReference>
<organism evidence="3 4">
    <name type="scientific">Salix koriyanagi</name>
    <dbReference type="NCBI Taxonomy" id="2511006"/>
    <lineage>
        <taxon>Eukaryota</taxon>
        <taxon>Viridiplantae</taxon>
        <taxon>Streptophyta</taxon>
        <taxon>Embryophyta</taxon>
        <taxon>Tracheophyta</taxon>
        <taxon>Spermatophyta</taxon>
        <taxon>Magnoliopsida</taxon>
        <taxon>eudicotyledons</taxon>
        <taxon>Gunneridae</taxon>
        <taxon>Pentapetalae</taxon>
        <taxon>rosids</taxon>
        <taxon>fabids</taxon>
        <taxon>Malpighiales</taxon>
        <taxon>Salicaceae</taxon>
        <taxon>Saliceae</taxon>
        <taxon>Salix</taxon>
    </lineage>
</organism>
<feature type="domain" description="PPM-type phosphatase" evidence="2">
    <location>
        <begin position="33"/>
        <end position="84"/>
    </location>
</feature>
<keyword evidence="1" id="KW-0732">Signal</keyword>
<proteinExistence type="predicted"/>
<evidence type="ECO:0000313" key="3">
    <source>
        <dbReference type="EMBL" id="KAJ6733471.1"/>
    </source>
</evidence>
<sequence>MNNLMIGRLKGVLTLTSLDQLVVAQTINSLLQMLVISRKGQAYSLSRDHKPYLEAEKERILKAGGFIHAGRVNGCLNLARAIGRAM</sequence>
<feature type="signal peptide" evidence="1">
    <location>
        <begin position="1"/>
        <end position="24"/>
    </location>
</feature>
<keyword evidence="4" id="KW-1185">Reference proteome</keyword>
<dbReference type="Proteomes" id="UP001151752">
    <property type="component" value="Chromosome 7"/>
</dbReference>
<reference evidence="3" key="1">
    <citation type="submission" date="2022-11" db="EMBL/GenBank/DDBJ databases">
        <authorList>
            <person name="Hyden B.L."/>
            <person name="Feng K."/>
            <person name="Yates T."/>
            <person name="Jawdy S."/>
            <person name="Smart L.B."/>
            <person name="Muchero W."/>
        </authorList>
    </citation>
    <scope>NUCLEOTIDE SEQUENCE</scope>
    <source>
        <tissue evidence="3">Shoot tip</tissue>
    </source>
</reference>
<dbReference type="SUPFAM" id="SSF81606">
    <property type="entry name" value="PP2C-like"/>
    <property type="match status" value="1"/>
</dbReference>